<proteinExistence type="predicted"/>
<organism evidence="1 2">
    <name type="scientific">Spiromyces aspiralis</name>
    <dbReference type="NCBI Taxonomy" id="68401"/>
    <lineage>
        <taxon>Eukaryota</taxon>
        <taxon>Fungi</taxon>
        <taxon>Fungi incertae sedis</taxon>
        <taxon>Zoopagomycota</taxon>
        <taxon>Kickxellomycotina</taxon>
        <taxon>Kickxellomycetes</taxon>
        <taxon>Kickxellales</taxon>
        <taxon>Kickxellaceae</taxon>
        <taxon>Spiromyces</taxon>
    </lineage>
</organism>
<gene>
    <name evidence="1" type="ORF">EV182_006242</name>
</gene>
<reference evidence="1" key="1">
    <citation type="submission" date="2022-06" db="EMBL/GenBank/DDBJ databases">
        <title>Phylogenomic reconstructions and comparative analyses of Kickxellomycotina fungi.</title>
        <authorList>
            <person name="Reynolds N.K."/>
            <person name="Stajich J.E."/>
            <person name="Barry K."/>
            <person name="Grigoriev I.V."/>
            <person name="Crous P."/>
            <person name="Smith M.E."/>
        </authorList>
    </citation>
    <scope>NUCLEOTIDE SEQUENCE</scope>
    <source>
        <strain evidence="1">RSA 2271</strain>
    </source>
</reference>
<sequence length="277" mass="31637">MSPRRGRYIMPRNMDKSSRYRWRGFLRMLRSAEEYGAVKDYAEKVYCSELTTFIDEYQYIKLCLVQLLADTHDEDTRQVNAGLGNDIPTTTATDEHPSSRQQSFLERLQQSKISLARLPGILKSKLAPTTVLSHQPSPPMDNTSKASLLSKHLAVPPAKVSISPANVKLLETLKQQYPKLHLTADAPIPDTIQMLMLEFVRGYIDPSSELAVNLDSKTANEALEVIRSGERLGWDLLETAKDQVLELIYYNVYIPYCIEIDNRQFEDFFGIKPFYVK</sequence>
<evidence type="ECO:0000313" key="2">
    <source>
        <dbReference type="Proteomes" id="UP001145114"/>
    </source>
</evidence>
<keyword evidence="2" id="KW-1185">Reference proteome</keyword>
<name>A0ACC1H8Z9_9FUNG</name>
<evidence type="ECO:0000313" key="1">
    <source>
        <dbReference type="EMBL" id="KAJ1672913.1"/>
    </source>
</evidence>
<dbReference type="Proteomes" id="UP001145114">
    <property type="component" value="Unassembled WGS sequence"/>
</dbReference>
<accession>A0ACC1H8Z9</accession>
<comment type="caution">
    <text evidence="1">The sequence shown here is derived from an EMBL/GenBank/DDBJ whole genome shotgun (WGS) entry which is preliminary data.</text>
</comment>
<protein>
    <submittedName>
        <fullName evidence="1">Uncharacterized protein</fullName>
    </submittedName>
</protein>
<dbReference type="EMBL" id="JAMZIH010007643">
    <property type="protein sequence ID" value="KAJ1672913.1"/>
    <property type="molecule type" value="Genomic_DNA"/>
</dbReference>